<dbReference type="InterPro" id="IPR036305">
    <property type="entry name" value="RGS_sf"/>
</dbReference>
<dbReference type="AlphaFoldDB" id="A2FA16"/>
<dbReference type="PROSITE" id="PS50132">
    <property type="entry name" value="RGS"/>
    <property type="match status" value="1"/>
</dbReference>
<dbReference type="Proteomes" id="UP000001542">
    <property type="component" value="Unassembled WGS sequence"/>
</dbReference>
<dbReference type="SUPFAM" id="SSF48097">
    <property type="entry name" value="Regulator of G-protein signaling, RGS"/>
    <property type="match status" value="1"/>
</dbReference>
<evidence type="ECO:0000259" key="2">
    <source>
        <dbReference type="PROSITE" id="PS50132"/>
    </source>
</evidence>
<reference evidence="3" key="2">
    <citation type="journal article" date="2007" name="Science">
        <title>Draft genome sequence of the sexually transmitted pathogen Trichomonas vaginalis.</title>
        <authorList>
            <person name="Carlton J.M."/>
            <person name="Hirt R.P."/>
            <person name="Silva J.C."/>
            <person name="Delcher A.L."/>
            <person name="Schatz M."/>
            <person name="Zhao Q."/>
            <person name="Wortman J.R."/>
            <person name="Bidwell S.L."/>
            <person name="Alsmark U.C.M."/>
            <person name="Besteiro S."/>
            <person name="Sicheritz-Ponten T."/>
            <person name="Noel C.J."/>
            <person name="Dacks J.B."/>
            <person name="Foster P.G."/>
            <person name="Simillion C."/>
            <person name="Van de Peer Y."/>
            <person name="Miranda-Saavedra D."/>
            <person name="Barton G.J."/>
            <person name="Westrop G.D."/>
            <person name="Mueller S."/>
            <person name="Dessi D."/>
            <person name="Fiori P.L."/>
            <person name="Ren Q."/>
            <person name="Paulsen I."/>
            <person name="Zhang H."/>
            <person name="Bastida-Corcuera F.D."/>
            <person name="Simoes-Barbosa A."/>
            <person name="Brown M.T."/>
            <person name="Hayes R.D."/>
            <person name="Mukherjee M."/>
            <person name="Okumura C.Y."/>
            <person name="Schneider R."/>
            <person name="Smith A.J."/>
            <person name="Vanacova S."/>
            <person name="Villalvazo M."/>
            <person name="Haas B.J."/>
            <person name="Pertea M."/>
            <person name="Feldblyum T.V."/>
            <person name="Utterback T.R."/>
            <person name="Shu C.L."/>
            <person name="Osoegawa K."/>
            <person name="de Jong P.J."/>
            <person name="Hrdy I."/>
            <person name="Horvathova L."/>
            <person name="Zubacova Z."/>
            <person name="Dolezal P."/>
            <person name="Malik S.B."/>
            <person name="Logsdon J.M. Jr."/>
            <person name="Henze K."/>
            <person name="Gupta A."/>
            <person name="Wang C.C."/>
            <person name="Dunne R.L."/>
            <person name="Upcroft J.A."/>
            <person name="Upcroft P."/>
            <person name="White O."/>
            <person name="Salzberg S.L."/>
            <person name="Tang P."/>
            <person name="Chiu C.-H."/>
            <person name="Lee Y.-S."/>
            <person name="Embley T.M."/>
            <person name="Coombs G.H."/>
            <person name="Mottram J.C."/>
            <person name="Tachezy J."/>
            <person name="Fraser-Liggett C.M."/>
            <person name="Johnson P.J."/>
        </authorList>
    </citation>
    <scope>NUCLEOTIDE SEQUENCE [LARGE SCALE GENOMIC DNA]</scope>
    <source>
        <strain evidence="3">G3</strain>
    </source>
</reference>
<evidence type="ECO:0000256" key="1">
    <source>
        <dbReference type="SAM" id="Phobius"/>
    </source>
</evidence>
<evidence type="ECO:0000313" key="4">
    <source>
        <dbReference type="Proteomes" id="UP000001542"/>
    </source>
</evidence>
<sequence>MTSAESWKVVIGPTQFPNIIDHLFLWIFIPLHFIPYPVRALQFIIKYHIGKAYADKEEVEDNQTDGTYSKHWINVSKHKFFLTDYAFLFYSLLLLMGPFILGMYRLIKYQENQPGHYGNGIQKSTYIFSAILVAFISIFLWVCVYFLRNVHDEIAINTELKLIGIAWIIAVPFYVAFGIANIEKPDVIPPESPPICCIILCMVSFMISFSLPVSLATWKNPDFKLTIPEFRSVDNVLEDPNAYKMLRKFMQSNTCVEGLLFLRDTMKYKSETDPDKLHDMAHRIYEKYIFEEAPMEINIGALIRTECLKHINEISPNVFDRAIQEIKKLINQDQLPRFMQSSEMMQYIKNYKVSVIPESMV</sequence>
<keyword evidence="1" id="KW-0812">Transmembrane</keyword>
<dbReference type="EMBL" id="DS113683">
    <property type="protein sequence ID" value="EAX98224.1"/>
    <property type="molecule type" value="Genomic_DNA"/>
</dbReference>
<protein>
    <submittedName>
        <fullName evidence="3">Regulator of G protein, putative</fullName>
    </submittedName>
</protein>
<dbReference type="Pfam" id="PF00615">
    <property type="entry name" value="RGS"/>
    <property type="match status" value="1"/>
</dbReference>
<reference evidence="3" key="1">
    <citation type="submission" date="2006-10" db="EMBL/GenBank/DDBJ databases">
        <authorList>
            <person name="Amadeo P."/>
            <person name="Zhao Q."/>
            <person name="Wortman J."/>
            <person name="Fraser-Liggett C."/>
            <person name="Carlton J."/>
        </authorList>
    </citation>
    <scope>NUCLEOTIDE SEQUENCE</scope>
    <source>
        <strain evidence="3">G3</strain>
    </source>
</reference>
<dbReference type="VEuPathDB" id="TrichDB:TVAGG3_0082590"/>
<dbReference type="InterPro" id="IPR016137">
    <property type="entry name" value="RGS"/>
</dbReference>
<dbReference type="KEGG" id="tva:4756019"/>
<dbReference type="STRING" id="5722.A2FA16"/>
<gene>
    <name evidence="3" type="ORF">TVAG_009990</name>
</gene>
<keyword evidence="1" id="KW-0472">Membrane</keyword>
<dbReference type="VEuPathDB" id="TrichDB:TVAG_009990"/>
<feature type="transmembrane region" description="Helical" evidence="1">
    <location>
        <begin position="23"/>
        <end position="41"/>
    </location>
</feature>
<feature type="transmembrane region" description="Helical" evidence="1">
    <location>
        <begin position="192"/>
        <end position="215"/>
    </location>
</feature>
<dbReference type="OrthoDB" id="196547at2759"/>
<dbReference type="PRINTS" id="PR01301">
    <property type="entry name" value="RGSPROTEIN"/>
</dbReference>
<dbReference type="InParanoid" id="A2FA16"/>
<dbReference type="PANTHER" id="PTHR10845:SF192">
    <property type="entry name" value="DOUBLE HIT, ISOFORM B"/>
    <property type="match status" value="1"/>
</dbReference>
<keyword evidence="1" id="KW-1133">Transmembrane helix</keyword>
<accession>A2FA16</accession>
<feature type="domain" description="RGS" evidence="2">
    <location>
        <begin position="232"/>
        <end position="348"/>
    </location>
</feature>
<organism evidence="3 4">
    <name type="scientific">Trichomonas vaginalis (strain ATCC PRA-98 / G3)</name>
    <dbReference type="NCBI Taxonomy" id="412133"/>
    <lineage>
        <taxon>Eukaryota</taxon>
        <taxon>Metamonada</taxon>
        <taxon>Parabasalia</taxon>
        <taxon>Trichomonadida</taxon>
        <taxon>Trichomonadidae</taxon>
        <taxon>Trichomonas</taxon>
    </lineage>
</organism>
<proteinExistence type="predicted"/>
<dbReference type="RefSeq" id="XP_001311154.1">
    <property type="nucleotide sequence ID" value="XM_001311153.1"/>
</dbReference>
<dbReference type="Gene3D" id="1.10.167.10">
    <property type="entry name" value="Regulator of G-protein Signalling 4, domain 2"/>
    <property type="match status" value="1"/>
</dbReference>
<evidence type="ECO:0000313" key="3">
    <source>
        <dbReference type="EMBL" id="EAX98224.1"/>
    </source>
</evidence>
<dbReference type="SMART" id="SM00315">
    <property type="entry name" value="RGS"/>
    <property type="match status" value="1"/>
</dbReference>
<dbReference type="eggNOG" id="KOG3589">
    <property type="taxonomic scope" value="Eukaryota"/>
</dbReference>
<dbReference type="SMR" id="A2FA16"/>
<dbReference type="CDD" id="cd07440">
    <property type="entry name" value="RGS"/>
    <property type="match status" value="1"/>
</dbReference>
<keyword evidence="4" id="KW-1185">Reference proteome</keyword>
<dbReference type="PANTHER" id="PTHR10845">
    <property type="entry name" value="REGULATOR OF G PROTEIN SIGNALING"/>
    <property type="match status" value="1"/>
</dbReference>
<feature type="transmembrane region" description="Helical" evidence="1">
    <location>
        <begin position="160"/>
        <end position="180"/>
    </location>
</feature>
<dbReference type="InterPro" id="IPR044926">
    <property type="entry name" value="RGS_subdomain_2"/>
</dbReference>
<name>A2FA16_TRIV3</name>
<feature type="transmembrane region" description="Helical" evidence="1">
    <location>
        <begin position="127"/>
        <end position="148"/>
    </location>
</feature>
<feature type="transmembrane region" description="Helical" evidence="1">
    <location>
        <begin position="87"/>
        <end position="107"/>
    </location>
</feature>
<dbReference type="VEuPathDB" id="TrichDB:TVAGG3_0080440"/>